<keyword evidence="3" id="KW-1185">Reference proteome</keyword>
<feature type="compositionally biased region" description="Low complexity" evidence="1">
    <location>
        <begin position="1560"/>
        <end position="1573"/>
    </location>
</feature>
<feature type="compositionally biased region" description="Low complexity" evidence="1">
    <location>
        <begin position="1329"/>
        <end position="1345"/>
    </location>
</feature>
<feature type="region of interest" description="Disordered" evidence="1">
    <location>
        <begin position="1"/>
        <end position="21"/>
    </location>
</feature>
<feature type="compositionally biased region" description="Low complexity" evidence="1">
    <location>
        <begin position="1503"/>
        <end position="1514"/>
    </location>
</feature>
<evidence type="ECO:0000256" key="1">
    <source>
        <dbReference type="SAM" id="MobiDB-lite"/>
    </source>
</evidence>
<feature type="compositionally biased region" description="Pro residues" evidence="1">
    <location>
        <begin position="222"/>
        <end position="232"/>
    </location>
</feature>
<dbReference type="OrthoDB" id="3367088at2759"/>
<dbReference type="RefSeq" id="XP_025349158.1">
    <property type="nucleotide sequence ID" value="XM_025489429.1"/>
</dbReference>
<feature type="region of interest" description="Disordered" evidence="1">
    <location>
        <begin position="1367"/>
        <end position="1408"/>
    </location>
</feature>
<organism evidence="2 3">
    <name type="scientific">Pseudomicrostroma glucosiphilum</name>
    <dbReference type="NCBI Taxonomy" id="1684307"/>
    <lineage>
        <taxon>Eukaryota</taxon>
        <taxon>Fungi</taxon>
        <taxon>Dikarya</taxon>
        <taxon>Basidiomycota</taxon>
        <taxon>Ustilaginomycotina</taxon>
        <taxon>Exobasidiomycetes</taxon>
        <taxon>Microstromatales</taxon>
        <taxon>Microstromatales incertae sedis</taxon>
        <taxon>Pseudomicrostroma</taxon>
    </lineage>
</organism>
<feature type="compositionally biased region" description="Low complexity" evidence="1">
    <location>
        <begin position="1535"/>
        <end position="1553"/>
    </location>
</feature>
<evidence type="ECO:0000313" key="3">
    <source>
        <dbReference type="Proteomes" id="UP000245942"/>
    </source>
</evidence>
<protein>
    <submittedName>
        <fullName evidence="2">Uncharacterized protein</fullName>
    </submittedName>
</protein>
<feature type="region of interest" description="Disordered" evidence="1">
    <location>
        <begin position="48"/>
        <end position="135"/>
    </location>
</feature>
<feature type="region of interest" description="Disordered" evidence="1">
    <location>
        <begin position="1282"/>
        <end position="1347"/>
    </location>
</feature>
<feature type="compositionally biased region" description="Low complexity" evidence="1">
    <location>
        <begin position="729"/>
        <end position="742"/>
    </location>
</feature>
<feature type="compositionally biased region" description="Polar residues" evidence="1">
    <location>
        <begin position="943"/>
        <end position="953"/>
    </location>
</feature>
<feature type="compositionally biased region" description="Low complexity" evidence="1">
    <location>
        <begin position="48"/>
        <end position="71"/>
    </location>
</feature>
<feature type="region of interest" description="Disordered" evidence="1">
    <location>
        <begin position="1105"/>
        <end position="1124"/>
    </location>
</feature>
<dbReference type="GeneID" id="37011163"/>
<feature type="compositionally biased region" description="Pro residues" evidence="1">
    <location>
        <begin position="271"/>
        <end position="285"/>
    </location>
</feature>
<name>A0A316UAX0_9BASI</name>
<feature type="compositionally biased region" description="Low complexity" evidence="1">
    <location>
        <begin position="1233"/>
        <end position="1244"/>
    </location>
</feature>
<feature type="compositionally biased region" description="Polar residues" evidence="1">
    <location>
        <begin position="454"/>
        <end position="482"/>
    </location>
</feature>
<reference evidence="2 3" key="1">
    <citation type="journal article" date="2018" name="Mol. Biol. Evol.">
        <title>Broad Genomic Sampling Reveals a Smut Pathogenic Ancestry of the Fungal Clade Ustilaginomycotina.</title>
        <authorList>
            <person name="Kijpornyongpan T."/>
            <person name="Mondo S.J."/>
            <person name="Barry K."/>
            <person name="Sandor L."/>
            <person name="Lee J."/>
            <person name="Lipzen A."/>
            <person name="Pangilinan J."/>
            <person name="LaButti K."/>
            <person name="Hainaut M."/>
            <person name="Henrissat B."/>
            <person name="Grigoriev I.V."/>
            <person name="Spatafora J.W."/>
            <person name="Aime M.C."/>
        </authorList>
    </citation>
    <scope>NUCLEOTIDE SEQUENCE [LARGE SCALE GENOMIC DNA]</scope>
    <source>
        <strain evidence="2 3">MCA 4718</strain>
    </source>
</reference>
<feature type="compositionally biased region" description="Low complexity" evidence="1">
    <location>
        <begin position="960"/>
        <end position="971"/>
    </location>
</feature>
<feature type="compositionally biased region" description="Polar residues" evidence="1">
    <location>
        <begin position="499"/>
        <end position="521"/>
    </location>
</feature>
<feature type="compositionally biased region" description="Acidic residues" evidence="1">
    <location>
        <begin position="985"/>
        <end position="995"/>
    </location>
</feature>
<feature type="compositionally biased region" description="Basic residues" evidence="1">
    <location>
        <begin position="899"/>
        <end position="915"/>
    </location>
</feature>
<feature type="compositionally biased region" description="Basic and acidic residues" evidence="1">
    <location>
        <begin position="107"/>
        <end position="127"/>
    </location>
</feature>
<feature type="region of interest" description="Disordered" evidence="1">
    <location>
        <begin position="431"/>
        <end position="608"/>
    </location>
</feature>
<feature type="compositionally biased region" description="Polar residues" evidence="1">
    <location>
        <begin position="313"/>
        <end position="329"/>
    </location>
</feature>
<feature type="compositionally biased region" description="Low complexity" evidence="1">
    <location>
        <begin position="1252"/>
        <end position="1265"/>
    </location>
</feature>
<feature type="region of interest" description="Disordered" evidence="1">
    <location>
        <begin position="1051"/>
        <end position="1071"/>
    </location>
</feature>
<feature type="compositionally biased region" description="Low complexity" evidence="1">
    <location>
        <begin position="348"/>
        <end position="358"/>
    </location>
</feature>
<feature type="region of interest" description="Disordered" evidence="1">
    <location>
        <begin position="729"/>
        <end position="753"/>
    </location>
</feature>
<evidence type="ECO:0000313" key="2">
    <source>
        <dbReference type="EMBL" id="PWN21998.1"/>
    </source>
</evidence>
<feature type="region of interest" description="Disordered" evidence="1">
    <location>
        <begin position="1143"/>
        <end position="1270"/>
    </location>
</feature>
<sequence length="1595" mass="167041">MSVLQPSVPPSPTSHDESEVRDHILLMRQAKQRQQLAALTEALALDQLTSGSSQSSASSPASTSVPPQTQSRFGKGRGLEQIGEEDPRLLSWYAASTEAESDSEADQPSKSDEDRAGSRKGHSRDDSTSGEENAVLGQQTIAALLSSSPVLPTRALKVPASDLTSADSAYKRNSAGSAGSSGESRRTHASLSHSPATSFSEGRRSDSRSSSRASFTPITSPKGPPPRDPLPALPSNGMTRQGSYPGPNATPMTFPRRRSDASPSTLQVPLPLDPPLPPPSGPLPDLPEGGSRSRPTSWQRPSSTTPVPARSLSGDSPTSSRQSFISARSGTDGRRSSITSALGQYWPSSPASQLSSFSTADDGAIRRSTDSSNWTAGLSGPEDPELTDRVSASRLQDILDAAEVRRRDIARRSLGGSSIQVGFEDVAGAEDQTADAWASGTSLAGPDTEKALQATGQETSATALTQTSYKTDLQRQLSNSRIVSMYETPPDTPDEQDPSRQQTPTPPVQSGSNNKAVNQSMVEDEEDVDSDDTISGIDVSGDGPRRKMQRRRGKSTSRTSFDYDAQRASAPSLRKGKGMQARTASGGHRAGLAPPSTPPATNGEEGNPFAFYAFSPDLPPFVPQGLRPLDLTGRGTWTSIAARAGAMTSPGSAALSRASSYASTVTAGQRSSYTSQNNSPVSMRQLAAEARLKQQQADEYRDQQAALLAGKSWKPFDIIAHATEHGLSSASSSATPSLYSNSGAPDASPRSHLSALSAPFPNGLAPPILSSSEGIAYHFDPYAHLRRDSHAKTEASVGMDDDEDFASFIAKRKSVKQYREFSQQTSPPPSPGPSRNGVLAEAGVGTDAEGDVPAELDAGGVGTDQRRSRKSAALTNGIRDIDSYYSSSEDEVPIESRTSAKRRSQRTSDHRRRRTTSGQSGKGRSVLIEDNDMSWPKPVRTPRLSSRRSNIFTTPVRIPSSAASHRSSSLSLRDDASQADVHQLEEEDGSSDESDLDLKTPITELAARTGAFDATVQNRGAKRKAAVEVQLPVDKTVPVAEDRPIAGTTRVMSHTSPRRVVSSPVKASPMRKAERGEANLLQSMAALSVAPATRPVGLGRRAASFDTASSRSASPDLDESFAADVNSDDDNVSLMLSEVDFPYATNAPSPRSDRFDVRTPPASPAVRDPNGTPRIGSVRVKSIASSIFGSVDTPPRPYDSKSDDESVIVDKPTTPGHRPVSMALGDSHNAVIEGAPSEAGSSSGRVSATTNTTSRSTDGSPPSSGDDAHENKARFSMATTLSSSYTEEATTPPPGAARAVSTGMSGHSDDGDFFSSAHDPARQPTTPKQGPQPMLSPGSPGSSLGRRSVEPFDRVLNARSPLSMLLDSGHRSSVSRSSSIGSRSPAGPNALRKGPMASPLADRGLPGGGLRKSASFACAIPPSRLSSDQHRPTGQTLAGAPAARVVSQPRVSAPPSASGIPRYSAPTAAPPLQMSATSSPVSGIPRLSSVKSQDPSKLSPGLSRKSSGVSVRSGNGTVKLVPAIIPSSSLPRKATSPSGSTSTLSSPVSPASTIVPMRATSTSPVSPPTTMVSRIPRPSVVSAGGAGNGIPARKR</sequence>
<proteinExistence type="predicted"/>
<accession>A0A316UAX0</accession>
<dbReference type="Proteomes" id="UP000245942">
    <property type="component" value="Unassembled WGS sequence"/>
</dbReference>
<feature type="region of interest" description="Disordered" evidence="1">
    <location>
        <begin position="161"/>
        <end position="388"/>
    </location>
</feature>
<feature type="compositionally biased region" description="Polar residues" evidence="1">
    <location>
        <begin position="293"/>
        <end position="306"/>
    </location>
</feature>
<dbReference type="EMBL" id="KZ819324">
    <property type="protein sequence ID" value="PWN21998.1"/>
    <property type="molecule type" value="Genomic_DNA"/>
</dbReference>
<feature type="region of interest" description="Disordered" evidence="1">
    <location>
        <begin position="1422"/>
        <end position="1514"/>
    </location>
</feature>
<feature type="compositionally biased region" description="Basic residues" evidence="1">
    <location>
        <begin position="546"/>
        <end position="555"/>
    </location>
</feature>
<feature type="region of interest" description="Disordered" evidence="1">
    <location>
        <begin position="817"/>
        <end position="998"/>
    </location>
</feature>
<gene>
    <name evidence="2" type="ORF">BCV69DRAFT_161842</name>
</gene>
<feature type="region of interest" description="Disordered" evidence="1">
    <location>
        <begin position="1528"/>
        <end position="1595"/>
    </location>
</feature>
<feature type="compositionally biased region" description="Acidic residues" evidence="1">
    <location>
        <begin position="522"/>
        <end position="532"/>
    </location>
</feature>
<feature type="compositionally biased region" description="Low complexity" evidence="1">
    <location>
        <begin position="1371"/>
        <end position="1384"/>
    </location>
</feature>